<dbReference type="PANTHER" id="PTHR10283">
    <property type="entry name" value="SOLUTE CARRIER FAMILY 13 MEMBER"/>
    <property type="match status" value="1"/>
</dbReference>
<feature type="transmembrane region" description="Helical" evidence="7">
    <location>
        <begin position="342"/>
        <end position="360"/>
    </location>
</feature>
<feature type="transmembrane region" description="Helical" evidence="7">
    <location>
        <begin position="271"/>
        <end position="293"/>
    </location>
</feature>
<feature type="transmembrane region" description="Helical" evidence="7">
    <location>
        <begin position="44"/>
        <end position="70"/>
    </location>
</feature>
<feature type="transmembrane region" description="Helical" evidence="7">
    <location>
        <begin position="132"/>
        <end position="158"/>
    </location>
</feature>
<comment type="subcellular location">
    <subcellularLocation>
        <location evidence="1">Membrane</location>
        <topology evidence="1">Multi-pass membrane protein</topology>
    </subcellularLocation>
</comment>
<comment type="caution">
    <text evidence="9">The sequence shown here is derived from an EMBL/GenBank/DDBJ whole genome shotgun (WGS) entry which is preliminary data.</text>
</comment>
<feature type="transmembrane region" description="Helical" evidence="7">
    <location>
        <begin position="220"/>
        <end position="243"/>
    </location>
</feature>
<evidence type="ECO:0000256" key="7">
    <source>
        <dbReference type="SAM" id="Phobius"/>
    </source>
</evidence>
<evidence type="ECO:0000256" key="4">
    <source>
        <dbReference type="ARBA" id="ARBA00022692"/>
    </source>
</evidence>
<feature type="domain" description="Citrate transporter-like" evidence="8">
    <location>
        <begin position="54"/>
        <end position="430"/>
    </location>
</feature>
<reference evidence="9 10" key="1">
    <citation type="submission" date="2021-08" db="EMBL/GenBank/DDBJ databases">
        <title>FDA dAtabase for Regulatory Grade micrObial Sequences (FDA-ARGOS): Supporting development and validation of Infectious Disease Dx tests.</title>
        <authorList>
            <person name="Sproer C."/>
            <person name="Gronow S."/>
            <person name="Severitt S."/>
            <person name="Schroder I."/>
            <person name="Tallon L."/>
            <person name="Sadzewicz L."/>
            <person name="Zhao X."/>
            <person name="Boylan J."/>
            <person name="Ott S."/>
            <person name="Bowen H."/>
            <person name="Vavikolanu K."/>
            <person name="Hazen T."/>
            <person name="Aluvathingal J."/>
            <person name="Nadendla S."/>
            <person name="Lowell S."/>
            <person name="Myers T."/>
            <person name="Yan Y."/>
            <person name="Sichtig H."/>
        </authorList>
    </citation>
    <scope>NUCLEOTIDE SEQUENCE [LARGE SCALE GENOMIC DNA]</scope>
    <source>
        <strain evidence="9 10">FDAARGOS_1460</strain>
    </source>
</reference>
<evidence type="ECO:0000256" key="3">
    <source>
        <dbReference type="ARBA" id="ARBA00022448"/>
    </source>
</evidence>
<evidence type="ECO:0000259" key="8">
    <source>
        <dbReference type="Pfam" id="PF03600"/>
    </source>
</evidence>
<keyword evidence="3" id="KW-0813">Transport</keyword>
<feature type="transmembrane region" description="Helical" evidence="7">
    <location>
        <begin position="12"/>
        <end position="32"/>
    </location>
</feature>
<comment type="similarity">
    <text evidence="2">Belongs to the SLC13A/DASS transporter (TC 2.A.47) family. NADC subfamily.</text>
</comment>
<accession>A0ABS7SWX4</accession>
<protein>
    <submittedName>
        <fullName evidence="9">Anion permease</fullName>
    </submittedName>
</protein>
<gene>
    <name evidence="9" type="ORF">K8P03_01690</name>
</gene>
<evidence type="ECO:0000313" key="9">
    <source>
        <dbReference type="EMBL" id="MBZ2386017.1"/>
    </source>
</evidence>
<evidence type="ECO:0000256" key="1">
    <source>
        <dbReference type="ARBA" id="ARBA00004141"/>
    </source>
</evidence>
<dbReference type="Pfam" id="PF03600">
    <property type="entry name" value="CitMHS"/>
    <property type="match status" value="1"/>
</dbReference>
<keyword evidence="6 7" id="KW-0472">Membrane</keyword>
<feature type="transmembrane region" description="Helical" evidence="7">
    <location>
        <begin position="82"/>
        <end position="101"/>
    </location>
</feature>
<feature type="transmembrane region" description="Helical" evidence="7">
    <location>
        <begin position="380"/>
        <end position="399"/>
    </location>
</feature>
<feature type="transmembrane region" description="Helical" evidence="7">
    <location>
        <begin position="305"/>
        <end position="322"/>
    </location>
</feature>
<keyword evidence="5 7" id="KW-1133">Transmembrane helix</keyword>
<feature type="transmembrane region" description="Helical" evidence="7">
    <location>
        <begin position="462"/>
        <end position="486"/>
    </location>
</feature>
<dbReference type="EMBL" id="JAIPME010000002">
    <property type="protein sequence ID" value="MBZ2386017.1"/>
    <property type="molecule type" value="Genomic_DNA"/>
</dbReference>
<sequence length="488" mass="53777">MINKKESFKWDIKYLVKTFICLLVIFIFWVLPPVEPITSMGMKVIGVFIGTVLLLSIVDTIWPVFLSFLLLSMTGVMSLNEVIQGSLGNWIFAFVVASMIMTNALNESGFTARLTSKILTMKISRKSPWSFMFVYFGICYLVGCFMDQVPATAFFLAFSNEIINRIGYDAKSKFSNTLVLGSIFSVILGGAATPISHPLAILGIGIFEQTTQMEISLFEYMVYAVPTTLILLALLFAIIRFIIKPDVEKAKDLDVDKFSEDIKPMQLREKAIASIFFITVIFWVLPGVLQIFLPKDNLILMMLKKYSITFWAFLAVILLAFIRIDNKPLIDLKEEMNKKISWATIFFISIGVLLGSAVSNEGVGLNDFVILKLRPIIDNSSTMLVVLLFALGTCTLTNFSSNVSTITIMTGVAASIAMVSPSLSPQALCITTTMCGSLAYVLPSSFAPIAMLHADDNSDSNLIIKIGILMVVLSGIGASLIGYNILAN</sequence>
<evidence type="ECO:0000256" key="6">
    <source>
        <dbReference type="ARBA" id="ARBA00023136"/>
    </source>
</evidence>
<keyword evidence="4 7" id="KW-0812">Transmembrane</keyword>
<name>A0ABS7SWX4_9FIRM</name>
<feature type="transmembrane region" description="Helical" evidence="7">
    <location>
        <begin position="178"/>
        <end position="200"/>
    </location>
</feature>
<organism evidence="9 10">
    <name type="scientific">Anaerococcus murdochii</name>
    <dbReference type="NCBI Taxonomy" id="411577"/>
    <lineage>
        <taxon>Bacteria</taxon>
        <taxon>Bacillati</taxon>
        <taxon>Bacillota</taxon>
        <taxon>Tissierellia</taxon>
        <taxon>Tissierellales</taxon>
        <taxon>Peptoniphilaceae</taxon>
        <taxon>Anaerococcus</taxon>
    </lineage>
</organism>
<evidence type="ECO:0000313" key="10">
    <source>
        <dbReference type="Proteomes" id="UP000734271"/>
    </source>
</evidence>
<evidence type="ECO:0000256" key="5">
    <source>
        <dbReference type="ARBA" id="ARBA00022989"/>
    </source>
</evidence>
<dbReference type="InterPro" id="IPR004680">
    <property type="entry name" value="Cit_transptr-like_dom"/>
</dbReference>
<evidence type="ECO:0000256" key="2">
    <source>
        <dbReference type="ARBA" id="ARBA00006772"/>
    </source>
</evidence>
<feature type="transmembrane region" description="Helical" evidence="7">
    <location>
        <begin position="430"/>
        <end position="450"/>
    </location>
</feature>
<keyword evidence="10" id="KW-1185">Reference proteome</keyword>
<dbReference type="RefSeq" id="WP_223417855.1">
    <property type="nucleotide sequence ID" value="NZ_JAIPME010000002.1"/>
</dbReference>
<dbReference type="PANTHER" id="PTHR10283:SF82">
    <property type="entry name" value="SOLUTE CARRIER FAMILY 13 MEMBER 2"/>
    <property type="match status" value="1"/>
</dbReference>
<proteinExistence type="inferred from homology"/>
<dbReference type="Proteomes" id="UP000734271">
    <property type="component" value="Unassembled WGS sequence"/>
</dbReference>